<dbReference type="PANTHER" id="PTHR33104:SF2">
    <property type="entry name" value="CXC3 LIKE CYSTEINE CLUSTER DOMAIN-CONTAINING PROTEIN"/>
    <property type="match status" value="1"/>
</dbReference>
<proteinExistence type="predicted"/>
<dbReference type="InterPro" id="IPR040521">
    <property type="entry name" value="KDZ"/>
</dbReference>
<gene>
    <name evidence="2" type="ORF">RDB_LOCUS120570</name>
</gene>
<protein>
    <submittedName>
        <fullName evidence="2">Uncharacterized protein</fullName>
    </submittedName>
</protein>
<name>A0A8H3HZJ5_9AGAM</name>
<dbReference type="Pfam" id="PF18758">
    <property type="entry name" value="KDZ"/>
    <property type="match status" value="1"/>
</dbReference>
<evidence type="ECO:0000256" key="1">
    <source>
        <dbReference type="SAM" id="MobiDB-lite"/>
    </source>
</evidence>
<dbReference type="Proteomes" id="UP000663827">
    <property type="component" value="Unassembled WGS sequence"/>
</dbReference>
<accession>A0A8H3HZJ5</accession>
<feature type="region of interest" description="Disordered" evidence="1">
    <location>
        <begin position="116"/>
        <end position="145"/>
    </location>
</feature>
<organism evidence="2 3">
    <name type="scientific">Rhizoctonia solani</name>
    <dbReference type="NCBI Taxonomy" id="456999"/>
    <lineage>
        <taxon>Eukaryota</taxon>
        <taxon>Fungi</taxon>
        <taxon>Dikarya</taxon>
        <taxon>Basidiomycota</taxon>
        <taxon>Agaricomycotina</taxon>
        <taxon>Agaricomycetes</taxon>
        <taxon>Cantharellales</taxon>
        <taxon>Ceratobasidiaceae</taxon>
        <taxon>Rhizoctonia</taxon>
    </lineage>
</organism>
<dbReference type="EMBL" id="CAJNJQ010002763">
    <property type="protein sequence ID" value="CAE7184298.1"/>
    <property type="molecule type" value="Genomic_DNA"/>
</dbReference>
<sequence length="443" mass="51521">MPFVGRLEGEGVERFWSHLNQHSGSTSEQSPGYRTDSINNIIRQWNKDKAYSMHTTLPARYKEARKMLKKEKETHENLTSTFKDEELIERWEKESIEPVQGPNGEWVSPLMDPELPSGGFHERVKEEKKKESPTARVPGRRPGATRWVSDGIELEHSIHNFNEEAKDLGDAPSSRRTETLNAKRLTLRGRVDRFLKQREYYMSDIAEPNLEQPRLQTFYEEGEEGEGIDLGMPSSYDPAIVEGAGLSSMADLERELRRGMCNESLASVKRLLRARAKGFKHKQRHIRGKVQTTRAEAGFRAQMKQVRKAGWRYSNSYEALKQLGLSKSDKEDYEDLIETDLISLKSYYDAYANRQKGEKKPTMSWIWRTRAAPNTEDGDMDDLKTEWFRSRERYKRWEEQLVLTKREMVMTIRSFQRYQELWEWKSRGTGVTEDAGVLPQGAI</sequence>
<comment type="caution">
    <text evidence="2">The sequence shown here is derived from an EMBL/GenBank/DDBJ whole genome shotgun (WGS) entry which is preliminary data.</text>
</comment>
<feature type="compositionally biased region" description="Basic and acidic residues" evidence="1">
    <location>
        <begin position="120"/>
        <end position="133"/>
    </location>
</feature>
<reference evidence="2" key="1">
    <citation type="submission" date="2021-01" db="EMBL/GenBank/DDBJ databases">
        <authorList>
            <person name="Kaushik A."/>
        </authorList>
    </citation>
    <scope>NUCLEOTIDE SEQUENCE</scope>
    <source>
        <strain evidence="2">AG5</strain>
    </source>
</reference>
<dbReference type="PANTHER" id="PTHR33104">
    <property type="entry name" value="SI:DKEY-29D5.2"/>
    <property type="match status" value="1"/>
</dbReference>
<evidence type="ECO:0000313" key="2">
    <source>
        <dbReference type="EMBL" id="CAE7184298.1"/>
    </source>
</evidence>
<dbReference type="AlphaFoldDB" id="A0A8H3HZJ5"/>
<evidence type="ECO:0000313" key="3">
    <source>
        <dbReference type="Proteomes" id="UP000663827"/>
    </source>
</evidence>